<reference evidence="9" key="1">
    <citation type="journal article" date="2014" name="Genome Announc.">
        <title>Full-genome sequence of the plant growth-promoting bacterium Pseudomonas protegens CHA0.</title>
        <authorList>
            <person name="Jousset A."/>
            <person name="Schuldes J."/>
            <person name="Keel C."/>
            <person name="Maurhofer M."/>
            <person name="Daniel R."/>
            <person name="Scheu S."/>
            <person name="Thuermer A."/>
        </authorList>
    </citation>
    <scope>NUCLEOTIDE SEQUENCE [LARGE SCALE GENOMIC DNA]</scope>
    <source>
        <strain evidence="9">DSM 19095 / LMG 27888 / CFBP 6595 / CHA0</strain>
    </source>
</reference>
<evidence type="ECO:0000256" key="6">
    <source>
        <dbReference type="ARBA" id="ARBA00023136"/>
    </source>
</evidence>
<dbReference type="HOGENOM" id="CLU_094945_2_0_6"/>
<dbReference type="InterPro" id="IPR005331">
    <property type="entry name" value="Sulfotransferase"/>
</dbReference>
<dbReference type="Proteomes" id="UP000013940">
    <property type="component" value="Chromosome"/>
</dbReference>
<dbReference type="SUPFAM" id="SSF52540">
    <property type="entry name" value="P-loop containing nucleoside triphosphate hydrolases"/>
    <property type="match status" value="1"/>
</dbReference>
<dbReference type="GeneID" id="57473518"/>
<evidence type="ECO:0008006" key="10">
    <source>
        <dbReference type="Google" id="ProtNLM"/>
    </source>
</evidence>
<comment type="subcellular location">
    <subcellularLocation>
        <location evidence="1">Golgi apparatus membrane</location>
        <topology evidence="1">Single-pass type II membrane protein</topology>
    </subcellularLocation>
</comment>
<evidence type="ECO:0000256" key="3">
    <source>
        <dbReference type="ARBA" id="ARBA00022692"/>
    </source>
</evidence>
<name>A0A2C9EFA6_PSEPH</name>
<proteinExistence type="predicted"/>
<keyword evidence="7" id="KW-0325">Glycoprotein</keyword>
<dbReference type="GO" id="GO:0016051">
    <property type="term" value="P:carbohydrate biosynthetic process"/>
    <property type="evidence" value="ECO:0007669"/>
    <property type="project" value="InterPro"/>
</dbReference>
<protein>
    <recommendedName>
        <fullName evidence="10">Sulfotransferase</fullName>
    </recommendedName>
</protein>
<dbReference type="eggNOG" id="COG1943">
    <property type="taxonomic scope" value="Bacteria"/>
</dbReference>
<dbReference type="PANTHER" id="PTHR12137:SF54">
    <property type="entry name" value="CARBOHYDRATE SULFOTRANSFERASE"/>
    <property type="match status" value="1"/>
</dbReference>
<gene>
    <name evidence="8" type="ORF">PFLCHA0_c05370</name>
</gene>
<keyword evidence="6" id="KW-0472">Membrane</keyword>
<dbReference type="RefSeq" id="WP_015633918.1">
    <property type="nucleotide sequence ID" value="NC_021237.1"/>
</dbReference>
<keyword evidence="4" id="KW-1133">Transmembrane helix</keyword>
<dbReference type="GO" id="GO:0008146">
    <property type="term" value="F:sulfotransferase activity"/>
    <property type="evidence" value="ECO:0007669"/>
    <property type="project" value="InterPro"/>
</dbReference>
<keyword evidence="3" id="KW-0812">Transmembrane</keyword>
<dbReference type="Gene3D" id="3.40.50.300">
    <property type="entry name" value="P-loop containing nucleotide triphosphate hydrolases"/>
    <property type="match status" value="1"/>
</dbReference>
<dbReference type="KEGG" id="pprc:PFLCHA0_c05370"/>
<keyword evidence="5" id="KW-0333">Golgi apparatus</keyword>
<accession>A0A2C9EFA6</accession>
<evidence type="ECO:0000313" key="8">
    <source>
        <dbReference type="EMBL" id="AGL82336.1"/>
    </source>
</evidence>
<dbReference type="EMBL" id="CP003190">
    <property type="protein sequence ID" value="AGL82336.1"/>
    <property type="molecule type" value="Genomic_DNA"/>
</dbReference>
<organism evidence="8 9">
    <name type="scientific">Pseudomonas protegens (strain DSM 19095 / LMG 27888 / CFBP 6595 / CHA0)</name>
    <dbReference type="NCBI Taxonomy" id="1124983"/>
    <lineage>
        <taxon>Bacteria</taxon>
        <taxon>Pseudomonadati</taxon>
        <taxon>Pseudomonadota</taxon>
        <taxon>Gammaproteobacteria</taxon>
        <taxon>Pseudomonadales</taxon>
        <taxon>Pseudomonadaceae</taxon>
        <taxon>Pseudomonas</taxon>
    </lineage>
</organism>
<evidence type="ECO:0000256" key="7">
    <source>
        <dbReference type="ARBA" id="ARBA00023180"/>
    </source>
</evidence>
<evidence type="ECO:0000313" key="9">
    <source>
        <dbReference type="Proteomes" id="UP000013940"/>
    </source>
</evidence>
<evidence type="ECO:0000256" key="4">
    <source>
        <dbReference type="ARBA" id="ARBA00022989"/>
    </source>
</evidence>
<evidence type="ECO:0000256" key="2">
    <source>
        <dbReference type="ARBA" id="ARBA00022679"/>
    </source>
</evidence>
<dbReference type="GO" id="GO:0016020">
    <property type="term" value="C:membrane"/>
    <property type="evidence" value="ECO:0007669"/>
    <property type="project" value="InterPro"/>
</dbReference>
<evidence type="ECO:0000256" key="5">
    <source>
        <dbReference type="ARBA" id="ARBA00023034"/>
    </source>
</evidence>
<dbReference type="InterPro" id="IPR018011">
    <property type="entry name" value="Carb_sulfotrans_8-10"/>
</dbReference>
<dbReference type="PANTHER" id="PTHR12137">
    <property type="entry name" value="CARBOHYDRATE SULFOTRANSFERASE"/>
    <property type="match status" value="1"/>
</dbReference>
<dbReference type="InterPro" id="IPR027417">
    <property type="entry name" value="P-loop_NTPase"/>
</dbReference>
<evidence type="ECO:0000256" key="1">
    <source>
        <dbReference type="ARBA" id="ARBA00004323"/>
    </source>
</evidence>
<sequence>MLQRFVWKLLPKTQRNFLLGRLSVVDRQVVNKSMSANVRFPDAFSRHSCLFIHVPKCAGSSICSALFDGWMPGHLPLYWYEQQFPQAFSSSFKFAFVRDPLERAYSAYAFLRGNRLGRRDQAAQALVGHYRDFDDFIGRWLHPETIHKQMHFAAQSDFLTDSLGRLALDFVGYQEHLQRDFQLLCEQLQVQTRLPHVNSTQQRHSTPVRDICSVRTRRLVRRVYQRDYEMLGYE</sequence>
<keyword evidence="2" id="KW-0808">Transferase</keyword>
<dbReference type="Pfam" id="PF03567">
    <property type="entry name" value="Sulfotransfer_2"/>
    <property type="match status" value="1"/>
</dbReference>
<dbReference type="AlphaFoldDB" id="A0A2C9EFA6"/>